<sequence length="310" mass="35059">MSALTNKTVSVFPVEREYARCVTALNRTGILTLLPKSQSIGVIGIDGKEYPIPTQEQVVELFNHNRELVGRKVPQGFDRLELTPMAMPTPLLIDRMKAAILKHAAEGEIRQTRRFPSDPLIPVRVNTEKTVWIWDTLRQALDTDELVYFPQEYSSNHRGQTKSEVVNNGHICAVPGWSVGLVESLPMMPQQGQGKTLGGRRQLEIGSSPNEYFQTLQLEAYQGETGKTLEDFITRFLTHLETTNEISNDVDDNNALWCLAQYLRVSYGDLVPTGRWHRSVGRARLDMHRSNNKLCTKNWGGSSTVRLLRK</sequence>
<keyword evidence="2" id="KW-1185">Reference proteome</keyword>
<gene>
    <name evidence="1" type="ORF">SMC1_07055</name>
</gene>
<dbReference type="EMBL" id="QXIY01000030">
    <property type="protein sequence ID" value="RIE16492.1"/>
    <property type="molecule type" value="Genomic_DNA"/>
</dbReference>
<dbReference type="OrthoDB" id="9770395at2"/>
<protein>
    <submittedName>
        <fullName evidence="1">Uncharacterized protein</fullName>
    </submittedName>
</protein>
<evidence type="ECO:0000313" key="1">
    <source>
        <dbReference type="EMBL" id="RIE16492.1"/>
    </source>
</evidence>
<accession>A0A398DLN0</accession>
<name>A0A398DLN0_9BACT</name>
<comment type="caution">
    <text evidence="1">The sequence shown here is derived from an EMBL/GenBank/DDBJ whole genome shotgun (WGS) entry which is preliminary data.</text>
</comment>
<dbReference type="Proteomes" id="UP000266113">
    <property type="component" value="Unassembled WGS sequence"/>
</dbReference>
<proteinExistence type="predicted"/>
<reference evidence="1 2" key="1">
    <citation type="submission" date="2018-09" db="EMBL/GenBank/DDBJ databases">
        <title>Discovery and Ecogenomic Context for Candidatus Cryosericales, a Global Caldiserica Order Active in Thawing Permafrost.</title>
        <authorList>
            <person name="Martinez M.A."/>
            <person name="Woodcroft B.J."/>
            <person name="Ignacio Espinoza J.C."/>
            <person name="Zayed A."/>
            <person name="Singleton C.M."/>
            <person name="Boyd J."/>
            <person name="Li Y.-F."/>
            <person name="Purvine S."/>
            <person name="Maughan H."/>
            <person name="Hodgkins S.B."/>
            <person name="Anderson D."/>
            <person name="Sederholm M."/>
            <person name="Temperton B."/>
            <person name="Saleska S.R."/>
            <person name="Tyson G.W."/>
            <person name="Rich V.I."/>
        </authorList>
    </citation>
    <scope>NUCLEOTIDE SEQUENCE [LARGE SCALE GENOMIC DNA]</scope>
    <source>
        <strain evidence="1 2">SMC1</strain>
    </source>
</reference>
<evidence type="ECO:0000313" key="2">
    <source>
        <dbReference type="Proteomes" id="UP000266113"/>
    </source>
</evidence>
<dbReference type="RefSeq" id="WP_119086071.1">
    <property type="nucleotide sequence ID" value="NZ_QXIY01000030.1"/>
</dbReference>
<dbReference type="AlphaFoldDB" id="A0A398DLN0"/>
<organism evidence="1 2">
    <name type="scientific">Candidatus Cryosericum septentrionale</name>
    <dbReference type="NCBI Taxonomy" id="2290913"/>
    <lineage>
        <taxon>Bacteria</taxon>
        <taxon>Pseudomonadati</taxon>
        <taxon>Caldisericota/Cryosericota group</taxon>
        <taxon>Candidatus Cryosericota</taxon>
        <taxon>Candidatus Cryosericia</taxon>
        <taxon>Candidatus Cryosericales</taxon>
        <taxon>Candidatus Cryosericaceae</taxon>
        <taxon>Candidatus Cryosericum</taxon>
    </lineage>
</organism>